<evidence type="ECO:0000256" key="1">
    <source>
        <dbReference type="SAM" id="Phobius"/>
    </source>
</evidence>
<evidence type="ECO:0000313" key="3">
    <source>
        <dbReference type="Proteomes" id="UP000636709"/>
    </source>
</evidence>
<dbReference type="AlphaFoldDB" id="A0A835AT89"/>
<keyword evidence="1" id="KW-1133">Transmembrane helix</keyword>
<gene>
    <name evidence="2" type="ORF">HU200_052533</name>
</gene>
<evidence type="ECO:0000313" key="2">
    <source>
        <dbReference type="EMBL" id="KAF8667905.1"/>
    </source>
</evidence>
<keyword evidence="1" id="KW-0812">Transmembrane</keyword>
<dbReference type="PANTHER" id="PTHR48127:SF1">
    <property type="entry name" value="ZINC FINGER GRF-TYPE DOMAIN-CONTAINING PROTEIN"/>
    <property type="match status" value="1"/>
</dbReference>
<keyword evidence="3" id="KW-1185">Reference proteome</keyword>
<sequence length="130" mass="15046">MSPDLVVFSNGLMVSKNLIRGFGCVPYESAKLVPYHEFRRWIPPPPMTVDERMTAARRRIRDPPLCHYRQKYSPFYRCSLKILVTVHLYYLCIILLPIRFHALLFVHKLIMTKLVGQLANVSGPAFSLAK</sequence>
<name>A0A835AT89_9POAL</name>
<dbReference type="EMBL" id="JACEFO010002292">
    <property type="protein sequence ID" value="KAF8667905.1"/>
    <property type="molecule type" value="Genomic_DNA"/>
</dbReference>
<dbReference type="Proteomes" id="UP000636709">
    <property type="component" value="Unassembled WGS sequence"/>
</dbReference>
<proteinExistence type="predicted"/>
<accession>A0A835AT89</accession>
<dbReference type="PANTHER" id="PTHR48127">
    <property type="entry name" value="GRF-TYPE DOMAIN-CONTAINING PROTEIN"/>
    <property type="match status" value="1"/>
</dbReference>
<keyword evidence="1" id="KW-0472">Membrane</keyword>
<comment type="caution">
    <text evidence="2">The sequence shown here is derived from an EMBL/GenBank/DDBJ whole genome shotgun (WGS) entry which is preliminary data.</text>
</comment>
<protein>
    <submittedName>
        <fullName evidence="2">Uncharacterized protein</fullName>
    </submittedName>
</protein>
<reference evidence="2" key="1">
    <citation type="submission" date="2020-07" db="EMBL/GenBank/DDBJ databases">
        <title>Genome sequence and genetic diversity analysis of an under-domesticated orphan crop, white fonio (Digitaria exilis).</title>
        <authorList>
            <person name="Bennetzen J.L."/>
            <person name="Chen S."/>
            <person name="Ma X."/>
            <person name="Wang X."/>
            <person name="Yssel A.E.J."/>
            <person name="Chaluvadi S.R."/>
            <person name="Johnson M."/>
            <person name="Gangashetty P."/>
            <person name="Hamidou F."/>
            <person name="Sanogo M.D."/>
            <person name="Zwaenepoel A."/>
            <person name="Wallace J."/>
            <person name="Van De Peer Y."/>
            <person name="Van Deynze A."/>
        </authorList>
    </citation>
    <scope>NUCLEOTIDE SEQUENCE</scope>
    <source>
        <tissue evidence="2">Leaves</tissue>
    </source>
</reference>
<organism evidence="2 3">
    <name type="scientific">Digitaria exilis</name>
    <dbReference type="NCBI Taxonomy" id="1010633"/>
    <lineage>
        <taxon>Eukaryota</taxon>
        <taxon>Viridiplantae</taxon>
        <taxon>Streptophyta</taxon>
        <taxon>Embryophyta</taxon>
        <taxon>Tracheophyta</taxon>
        <taxon>Spermatophyta</taxon>
        <taxon>Magnoliopsida</taxon>
        <taxon>Liliopsida</taxon>
        <taxon>Poales</taxon>
        <taxon>Poaceae</taxon>
        <taxon>PACMAD clade</taxon>
        <taxon>Panicoideae</taxon>
        <taxon>Panicodae</taxon>
        <taxon>Paniceae</taxon>
        <taxon>Anthephorinae</taxon>
        <taxon>Digitaria</taxon>
    </lineage>
</organism>
<feature type="transmembrane region" description="Helical" evidence="1">
    <location>
        <begin position="88"/>
        <end position="106"/>
    </location>
</feature>